<dbReference type="Proteomes" id="UP001497480">
    <property type="component" value="Unassembled WGS sequence"/>
</dbReference>
<dbReference type="EMBL" id="CAXHTB010000002">
    <property type="protein sequence ID" value="CAL0302401.1"/>
    <property type="molecule type" value="Genomic_DNA"/>
</dbReference>
<dbReference type="AlphaFoldDB" id="A0AAV1VZY5"/>
<accession>A0AAV1VZY5</accession>
<proteinExistence type="predicted"/>
<keyword evidence="2" id="KW-1185">Reference proteome</keyword>
<evidence type="ECO:0000313" key="1">
    <source>
        <dbReference type="EMBL" id="CAL0302401.1"/>
    </source>
</evidence>
<comment type="caution">
    <text evidence="1">The sequence shown here is derived from an EMBL/GenBank/DDBJ whole genome shotgun (WGS) entry which is preliminary data.</text>
</comment>
<gene>
    <name evidence="1" type="ORF">LLUT_LOCUS3461</name>
</gene>
<dbReference type="PANTHER" id="PTHR33702:SF5">
    <property type="entry name" value="OS01G0308600 PROTEIN"/>
    <property type="match status" value="1"/>
</dbReference>
<dbReference type="PANTHER" id="PTHR33702">
    <property type="entry name" value="BNAA09G40010D PROTEIN"/>
    <property type="match status" value="1"/>
</dbReference>
<protein>
    <submittedName>
        <fullName evidence="1">Uncharacterized protein</fullName>
    </submittedName>
</protein>
<sequence>MEGISGNMGKGLKEFWKRKRRSYRRLYGSGRRQRMDTVELGGGTSSTTGTRRRRWRIKISRKIKITKISSPKKMVMWLRDAYVRMMTSFANSKVMSICASVTGNGGIREFGSGPPQNQDYDKMVAHIYKSFMAAQRQLVS</sequence>
<reference evidence="1 2" key="1">
    <citation type="submission" date="2024-03" db="EMBL/GenBank/DDBJ databases">
        <authorList>
            <person name="Martinez-Hernandez J."/>
        </authorList>
    </citation>
    <scope>NUCLEOTIDE SEQUENCE [LARGE SCALE GENOMIC DNA]</scope>
</reference>
<name>A0AAV1VZY5_LUPLU</name>
<evidence type="ECO:0000313" key="2">
    <source>
        <dbReference type="Proteomes" id="UP001497480"/>
    </source>
</evidence>
<organism evidence="1 2">
    <name type="scientific">Lupinus luteus</name>
    <name type="common">European yellow lupine</name>
    <dbReference type="NCBI Taxonomy" id="3873"/>
    <lineage>
        <taxon>Eukaryota</taxon>
        <taxon>Viridiplantae</taxon>
        <taxon>Streptophyta</taxon>
        <taxon>Embryophyta</taxon>
        <taxon>Tracheophyta</taxon>
        <taxon>Spermatophyta</taxon>
        <taxon>Magnoliopsida</taxon>
        <taxon>eudicotyledons</taxon>
        <taxon>Gunneridae</taxon>
        <taxon>Pentapetalae</taxon>
        <taxon>rosids</taxon>
        <taxon>fabids</taxon>
        <taxon>Fabales</taxon>
        <taxon>Fabaceae</taxon>
        <taxon>Papilionoideae</taxon>
        <taxon>50 kb inversion clade</taxon>
        <taxon>genistoids sensu lato</taxon>
        <taxon>core genistoids</taxon>
        <taxon>Genisteae</taxon>
        <taxon>Lupinus</taxon>
    </lineage>
</organism>